<feature type="compositionally biased region" description="Basic and acidic residues" evidence="1">
    <location>
        <begin position="737"/>
        <end position="747"/>
    </location>
</feature>
<organism evidence="2 3">
    <name type="scientific">Streblomastix strix</name>
    <dbReference type="NCBI Taxonomy" id="222440"/>
    <lineage>
        <taxon>Eukaryota</taxon>
        <taxon>Metamonada</taxon>
        <taxon>Preaxostyla</taxon>
        <taxon>Oxymonadida</taxon>
        <taxon>Streblomastigidae</taxon>
        <taxon>Streblomastix</taxon>
    </lineage>
</organism>
<feature type="compositionally biased region" description="Basic and acidic residues" evidence="1">
    <location>
        <begin position="756"/>
        <end position="783"/>
    </location>
</feature>
<reference evidence="2 3" key="1">
    <citation type="submission" date="2019-03" db="EMBL/GenBank/DDBJ databases">
        <title>Single cell metagenomics reveals metabolic interactions within the superorganism composed of flagellate Streblomastix strix and complex community of Bacteroidetes bacteria on its surface.</title>
        <authorList>
            <person name="Treitli S.C."/>
            <person name="Kolisko M."/>
            <person name="Husnik F."/>
            <person name="Keeling P."/>
            <person name="Hampl V."/>
        </authorList>
    </citation>
    <scope>NUCLEOTIDE SEQUENCE [LARGE SCALE GENOMIC DNA]</scope>
    <source>
        <strain evidence="2">ST1C</strain>
    </source>
</reference>
<feature type="compositionally biased region" description="Low complexity" evidence="1">
    <location>
        <begin position="1403"/>
        <end position="1414"/>
    </location>
</feature>
<feature type="compositionally biased region" description="Low complexity" evidence="1">
    <location>
        <begin position="1686"/>
        <end position="1728"/>
    </location>
</feature>
<sequence>MDLFNSEKVSFMSSASSFYAGMSEAALNDIITGVARVQDSPKVVVAYVKRFMVANPKLTKTACNCIYKFCDSETNRSMMVSTGAVPTLLKVVRKYHSTDIDLCQASLKALLSLLVDDKSKDEFASKNGVEILKEGFPIFVEKGPEAIILLYQIIKICAKYDRMLNKMVDRGLVEASLIPFDFYFGKDETVMQNLMGVLAALSESDQGKQDILKNGGIKAIIDGITAYREKDTKTVRYGCNALRLLATKEETHKQIAALDGVKRLVQLLSHYGKEDAKTSQSIMSVLVLMTADYRDIVVSEGGIEACLFTAQTFYQNIFIVRGAFNILTLLANDGANVETICETNTAEFKSLSQSQQLMLTAKSGTQGSSQLFGFNQPQAVKKEKDKQKEKEQVQINEQEEDGDWDNQQVGIQIIQEEQEGEQQEGEQQEGEQEEQKEPQQVQIEFKSGVATITEIYKENYKKSLPLTRVTSGFLGLIAKNDKGKDELLKSNAIEVMIEAMEFFYDSVEVRNNTASAFTLMAGKAEFIPQVQSLSLISRLLQLVSKPLIQTSFRDEEDQKKEKEREKEKEIEKEKDLLKQRQKDKEKQGGGLASSKLTSSSATLGSARSTATLTYLNQTVDIQQQQSSYRLSVVALLNALAEDPRLNKTLATLGTTKETAKQGSIFSILQTALSDEKFDPVIIDHCNNIIGKVALSSFNSQQQRIMAKRARAEEEYKRQLAELEAQDQVVIPETNNEEQDKSNDNKKDKKEKKKEKKEREKKEREEQKKKKEEEEEREKEKQRLEEEEEKLNFDIAPFAAKSLPLLGEGIRKYIAIYDANIIQNADDVQKLSFGSSAVVAVTNLAMHVEIEQLNETQQVMGAMIEAVKESEEDQQAAKLEEANVAGDQVFLQSAVDNSSDLIDQEFHDPAQTQDVPLKSQSQINTPLKKTGSGSSSSTQMSSSQQLGQSSATDVQTMLRQRRESLRTRAWGGLLNLTSLPKIRGSFVQSGGVPFLLKQMRDQLILMQKKAKSFNPMRCNFIIKVVANATADIKVAAIFADTPGATREIFRGLSILVGLLGKDQISKKAEELARHLTQVVSSLIIHSKTALVEATEPIGVSSSNQKIYPVDIMIRTCLAFHRTDKATVKNAARTILKLCYFAPATYFAKFETLSQIQTQSVSGGGASRGRDDGLVRGARQQSMRNMQSTSPFGSVDRKNQSNLSQTNVSFNEDGSQFSPLGEDGILSPTQSAEARIVEIPQGVTAILSLYASFDMIAREDGDYDSDVNEPEIDDEPNYQQMERDEDKDDSDSDEETFEQENKRKEEEERRKKEALLASKRKQLAGSLSGSKEKASEILLQFSRIIVCLSHFAVHQSKFGLSYVEGVGRGGHQLIKGQLQDEQILEGEEDNGTGWQIEPTSESNGKKQTTTQSSKQSPRSLKQTGTSSSPRNVSQSLDGSIDSSSNKLWGVSSLGLTSSPLYEQIFRTKMLRPIINSLMMHVRLREEKKRMMEAEAIQRSFRGQKPKVGTGAPLSKRSLKGEGGSDTASQSGSVAQQSGVGTQQRGRGNLKALQEKDEKLSQISMKSTRSKASVSSKRSAMSGSTHRSQKKSLSDEIPPAISMEPLVMSPIQYELFYLIATHLWNAASYSKNICKKIYQLEGVESICSILQTLIDEIEKDKKEDKDNQLNEEQSKTLQGLSIEAPQTQSSSGSSSSSSSSGTSTGITSSSSSSSSTTSSSSSSSSESSSISQIGKEIKTIAEEEGMKLEEGKKVGAAAAAEAAAANQDLLDKNKPQGPLKRIKIVKRIDMDTTTAKLLTGVLGMISVEPHSHKHFLIPHCFPILTRLFRSELEKAQRFCMNVPPPQVGRTKTPIKTQSPMAAPNATQQAGKTGTTNVALTRQGSSTNASLVRQSSTTNSSMVRQPSFTNTSIVSQSSTNSKIARPISSGAQQNKNGQKKPVVQDTKQADTNPVQIGAQLSNKSNTSSETSSQKSYKTKPLVNPAQEFLNKYPDSILAQAAVRYSSIPKMRETKKSKKARLTAIGDTINYILSIFWNITGAPSGKKAIRGAEAINTNKGIGLILDLLCARRDEIPFLAESKMIKAIIGTLSCLAYKETNHQQLISRGVRMFVDAINAFKNEPLIEQYGCCLFWNLATTDKARELLGKEGALAMAVRVFKVRSVPASQQQVIIGGGGAGASQISISRQSSMTAKSIRSTLSKSPSRGTILSSATQSVPPKPINFFSAVLILEKAIGTLISLCTLKKNSVAAQENGLIEPLMAFVQILVTNQTISQVATSGTPSTSTTPHGSVHNAYTQGKESTQTLQGTTHSVVSEKSSSAFGQGLGQVDGAMSTSPLLLRSLELITHLVQTREGEYDVVKHNGIAFLTQLMELRLQEEALVFRAATILCTIAQDMKKVRLDLVKAGGSNIIHEAARTYQRSQNKTIVKLLAKLQEMVYPKPDPKWKGGQNKTDASKEVATPSVKDSAAAKAK</sequence>
<evidence type="ECO:0000256" key="1">
    <source>
        <dbReference type="SAM" id="MobiDB-lite"/>
    </source>
</evidence>
<feature type="region of interest" description="Disordered" evidence="1">
    <location>
        <begin position="1177"/>
        <end position="1224"/>
    </location>
</feature>
<comment type="caution">
    <text evidence="2">The sequence shown here is derived from an EMBL/GenBank/DDBJ whole genome shotgun (WGS) entry which is preliminary data.</text>
</comment>
<feature type="compositionally biased region" description="Low complexity" evidence="1">
    <location>
        <begin position="2273"/>
        <end position="2286"/>
    </location>
</feature>
<gene>
    <name evidence="2" type="ORF">EZS28_003301</name>
</gene>
<feature type="compositionally biased region" description="Acidic residues" evidence="1">
    <location>
        <begin position="1259"/>
        <end position="1274"/>
    </location>
</feature>
<feature type="compositionally biased region" description="Basic and acidic residues" evidence="1">
    <location>
        <begin position="380"/>
        <end position="392"/>
    </location>
</feature>
<feature type="compositionally biased region" description="Low complexity" evidence="1">
    <location>
        <begin position="1431"/>
        <end position="1440"/>
    </location>
</feature>
<dbReference type="Gene3D" id="1.25.10.10">
    <property type="entry name" value="Leucine-rich Repeat Variant"/>
    <property type="match status" value="2"/>
</dbReference>
<feature type="compositionally biased region" description="Polar residues" evidence="1">
    <location>
        <begin position="1672"/>
        <end position="1685"/>
    </location>
</feature>
<dbReference type="InterPro" id="IPR011989">
    <property type="entry name" value="ARM-like"/>
</dbReference>
<feature type="compositionally biased region" description="Polar residues" evidence="1">
    <location>
        <begin position="1415"/>
        <end position="1430"/>
    </location>
</feature>
<proteinExistence type="predicted"/>
<feature type="region of interest" description="Disordered" evidence="1">
    <location>
        <begin position="1840"/>
        <end position="1975"/>
    </location>
</feature>
<dbReference type="PANTHER" id="PTHR23184">
    <property type="entry name" value="TETRATRICOPEPTIDE REPEAT PROTEIN 14"/>
    <property type="match status" value="1"/>
</dbReference>
<dbReference type="InterPro" id="IPR039190">
    <property type="entry name" value="TTC14"/>
</dbReference>
<feature type="compositionally biased region" description="Basic and acidic residues" evidence="1">
    <location>
        <begin position="1658"/>
        <end position="1671"/>
    </location>
</feature>
<feature type="region of interest" description="Disordered" evidence="1">
    <location>
        <begin position="1494"/>
        <end position="1593"/>
    </location>
</feature>
<feature type="compositionally biased region" description="Polar residues" evidence="1">
    <location>
        <begin position="2289"/>
        <end position="2305"/>
    </location>
</feature>
<dbReference type="PANTHER" id="PTHR23184:SF9">
    <property type="entry name" value="TETRATRICOPEPTIDE REPEAT PROTEIN 14"/>
    <property type="match status" value="1"/>
</dbReference>
<dbReference type="EMBL" id="SNRW01000432">
    <property type="protein sequence ID" value="KAA6401174.1"/>
    <property type="molecule type" value="Genomic_DNA"/>
</dbReference>
<feature type="region of interest" description="Disordered" evidence="1">
    <location>
        <begin position="554"/>
        <end position="598"/>
    </location>
</feature>
<dbReference type="InterPro" id="IPR000225">
    <property type="entry name" value="Armadillo"/>
</dbReference>
<feature type="compositionally biased region" description="Low complexity" evidence="1">
    <location>
        <begin position="1561"/>
        <end position="1581"/>
    </location>
</feature>
<feature type="region of interest" description="Disordered" evidence="1">
    <location>
        <begin position="1658"/>
        <end position="1730"/>
    </location>
</feature>
<dbReference type="SMART" id="SM00185">
    <property type="entry name" value="ARM"/>
    <property type="match status" value="6"/>
</dbReference>
<feature type="compositionally biased region" description="Low complexity" evidence="1">
    <location>
        <begin position="1524"/>
        <end position="1541"/>
    </location>
</feature>
<name>A0A5J4X1S9_9EUKA</name>
<feature type="compositionally biased region" description="Polar residues" evidence="1">
    <location>
        <begin position="1177"/>
        <end position="1190"/>
    </location>
</feature>
<dbReference type="SUPFAM" id="SSF48371">
    <property type="entry name" value="ARM repeat"/>
    <property type="match status" value="3"/>
</dbReference>
<feature type="compositionally biased region" description="Basic and acidic residues" evidence="1">
    <location>
        <begin position="554"/>
        <end position="587"/>
    </location>
</feature>
<feature type="compositionally biased region" description="Polar residues" evidence="1">
    <location>
        <begin position="1941"/>
        <end position="1956"/>
    </location>
</feature>
<feature type="region of interest" description="Disordered" evidence="1">
    <location>
        <begin position="1388"/>
        <end position="1440"/>
    </location>
</feature>
<feature type="compositionally biased region" description="Polar residues" evidence="1">
    <location>
        <begin position="1850"/>
        <end position="1918"/>
    </location>
</feature>
<dbReference type="InterPro" id="IPR016024">
    <property type="entry name" value="ARM-type_fold"/>
</dbReference>
<feature type="region of interest" description="Disordered" evidence="1">
    <location>
        <begin position="908"/>
        <end position="953"/>
    </location>
</feature>
<dbReference type="Proteomes" id="UP000324800">
    <property type="component" value="Unassembled WGS sequence"/>
</dbReference>
<feature type="compositionally biased region" description="Low complexity" evidence="1">
    <location>
        <begin position="930"/>
        <end position="949"/>
    </location>
</feature>
<protein>
    <submittedName>
        <fullName evidence="2">Uncharacterized protein</fullName>
    </submittedName>
</protein>
<evidence type="ECO:0000313" key="2">
    <source>
        <dbReference type="EMBL" id="KAA6401174.1"/>
    </source>
</evidence>
<accession>A0A5J4X1S9</accession>
<feature type="region of interest" description="Disordered" evidence="1">
    <location>
        <begin position="2272"/>
        <end position="2305"/>
    </location>
</feature>
<feature type="compositionally biased region" description="Polar residues" evidence="1">
    <location>
        <begin position="909"/>
        <end position="926"/>
    </location>
</feature>
<feature type="compositionally biased region" description="Acidic residues" evidence="1">
    <location>
        <begin position="1281"/>
        <end position="1296"/>
    </location>
</feature>
<feature type="compositionally biased region" description="Low complexity" evidence="1">
    <location>
        <begin position="1957"/>
        <end position="1975"/>
    </location>
</feature>
<evidence type="ECO:0000313" key="3">
    <source>
        <dbReference type="Proteomes" id="UP000324800"/>
    </source>
</evidence>
<feature type="compositionally biased region" description="Acidic residues" evidence="1">
    <location>
        <begin position="416"/>
        <end position="434"/>
    </location>
</feature>
<feature type="region of interest" description="Disordered" evidence="1">
    <location>
        <begin position="2436"/>
        <end position="2468"/>
    </location>
</feature>
<feature type="region of interest" description="Disordered" evidence="1">
    <location>
        <begin position="726"/>
        <end position="788"/>
    </location>
</feature>
<feature type="compositionally biased region" description="Basic and acidic residues" evidence="1">
    <location>
        <begin position="1297"/>
        <end position="1309"/>
    </location>
</feature>
<feature type="region of interest" description="Disordered" evidence="1">
    <location>
        <begin position="1259"/>
        <end position="1309"/>
    </location>
</feature>
<feature type="compositionally biased region" description="Polar residues" evidence="1">
    <location>
        <begin position="1198"/>
        <end position="1216"/>
    </location>
</feature>
<feature type="region of interest" description="Disordered" evidence="1">
    <location>
        <begin position="380"/>
        <end position="441"/>
    </location>
</feature>